<dbReference type="EMBL" id="RBIQ01000007">
    <property type="protein sequence ID" value="RKR15376.1"/>
    <property type="molecule type" value="Genomic_DNA"/>
</dbReference>
<organism evidence="8 9">
    <name type="scientific">Maribacter vaceletii</name>
    <dbReference type="NCBI Taxonomy" id="1206816"/>
    <lineage>
        <taxon>Bacteria</taxon>
        <taxon>Pseudomonadati</taxon>
        <taxon>Bacteroidota</taxon>
        <taxon>Flavobacteriia</taxon>
        <taxon>Flavobacteriales</taxon>
        <taxon>Flavobacteriaceae</taxon>
        <taxon>Maribacter</taxon>
    </lineage>
</organism>
<comment type="similarity">
    <text evidence="2">Belongs to the DoxX family.</text>
</comment>
<protein>
    <submittedName>
        <fullName evidence="8">Putative oxidoreductase</fullName>
    </submittedName>
</protein>
<keyword evidence="6 7" id="KW-0472">Membrane</keyword>
<keyword evidence="4 7" id="KW-0812">Transmembrane</keyword>
<gene>
    <name evidence="8" type="ORF">CLV91_1461</name>
</gene>
<dbReference type="PANTHER" id="PTHR33452">
    <property type="entry name" value="OXIDOREDUCTASE CATD-RELATED"/>
    <property type="match status" value="1"/>
</dbReference>
<evidence type="ECO:0000256" key="5">
    <source>
        <dbReference type="ARBA" id="ARBA00022989"/>
    </source>
</evidence>
<dbReference type="Proteomes" id="UP000269412">
    <property type="component" value="Unassembled WGS sequence"/>
</dbReference>
<feature type="transmembrane region" description="Helical" evidence="7">
    <location>
        <begin position="119"/>
        <end position="140"/>
    </location>
</feature>
<dbReference type="AlphaFoldDB" id="A0A495EF35"/>
<evidence type="ECO:0000256" key="7">
    <source>
        <dbReference type="SAM" id="Phobius"/>
    </source>
</evidence>
<dbReference type="RefSeq" id="WP_121065444.1">
    <property type="nucleotide sequence ID" value="NZ_RBIQ01000007.1"/>
</dbReference>
<keyword evidence="3" id="KW-1003">Cell membrane</keyword>
<evidence type="ECO:0000256" key="4">
    <source>
        <dbReference type="ARBA" id="ARBA00022692"/>
    </source>
</evidence>
<feature type="transmembrane region" description="Helical" evidence="7">
    <location>
        <begin position="55"/>
        <end position="75"/>
    </location>
</feature>
<dbReference type="OrthoDB" id="346004at2"/>
<evidence type="ECO:0000256" key="3">
    <source>
        <dbReference type="ARBA" id="ARBA00022475"/>
    </source>
</evidence>
<comment type="caution">
    <text evidence="8">The sequence shown here is derived from an EMBL/GenBank/DDBJ whole genome shotgun (WGS) entry which is preliminary data.</text>
</comment>
<keyword evidence="5 7" id="KW-1133">Transmembrane helix</keyword>
<accession>A0A495EF35</accession>
<proteinExistence type="inferred from homology"/>
<dbReference type="InterPro" id="IPR032808">
    <property type="entry name" value="DoxX"/>
</dbReference>
<evidence type="ECO:0000256" key="2">
    <source>
        <dbReference type="ARBA" id="ARBA00006679"/>
    </source>
</evidence>
<name>A0A495EF35_9FLAO</name>
<reference evidence="8 9" key="1">
    <citation type="submission" date="2018-10" db="EMBL/GenBank/DDBJ databases">
        <title>Genomic Encyclopedia of Archaeal and Bacterial Type Strains, Phase II (KMG-II): from individual species to whole genera.</title>
        <authorList>
            <person name="Goeker M."/>
        </authorList>
    </citation>
    <scope>NUCLEOTIDE SEQUENCE [LARGE SCALE GENOMIC DNA]</scope>
    <source>
        <strain evidence="8 9">DSM 25230</strain>
    </source>
</reference>
<evidence type="ECO:0000256" key="1">
    <source>
        <dbReference type="ARBA" id="ARBA00004651"/>
    </source>
</evidence>
<dbReference type="InterPro" id="IPR051907">
    <property type="entry name" value="DoxX-like_oxidoreductase"/>
</dbReference>
<keyword evidence="9" id="KW-1185">Reference proteome</keyword>
<evidence type="ECO:0000313" key="9">
    <source>
        <dbReference type="Proteomes" id="UP000269412"/>
    </source>
</evidence>
<comment type="subcellular location">
    <subcellularLocation>
        <location evidence="1">Cell membrane</location>
        <topology evidence="1">Multi-pass membrane protein</topology>
    </subcellularLocation>
</comment>
<dbReference type="GO" id="GO:0005886">
    <property type="term" value="C:plasma membrane"/>
    <property type="evidence" value="ECO:0007669"/>
    <property type="project" value="UniProtKB-SubCell"/>
</dbReference>
<dbReference type="PANTHER" id="PTHR33452:SF1">
    <property type="entry name" value="INNER MEMBRANE PROTEIN YPHA-RELATED"/>
    <property type="match status" value="1"/>
</dbReference>
<sequence length="151" mass="16965">MIRKILKTKDNWGQLIARLTLGLVLFPHGAQKMLGLFGGYGYTATLNALTNQMQLSWIIAFLVIKIEFFGAIFLILGFASRIWSLAIVFLFIGIIFTAQMEHGFFMNWFGAQKGEGYEYSLLIIGLAITTVINGSGKFSLDTQIIKYLNKK</sequence>
<evidence type="ECO:0000313" key="8">
    <source>
        <dbReference type="EMBL" id="RKR15376.1"/>
    </source>
</evidence>
<feature type="transmembrane region" description="Helical" evidence="7">
    <location>
        <begin position="82"/>
        <end position="99"/>
    </location>
</feature>
<evidence type="ECO:0000256" key="6">
    <source>
        <dbReference type="ARBA" id="ARBA00023136"/>
    </source>
</evidence>
<dbReference type="Pfam" id="PF07681">
    <property type="entry name" value="DoxX"/>
    <property type="match status" value="1"/>
</dbReference>